<dbReference type="EMBL" id="CGBR01000027">
    <property type="protein sequence ID" value="CFQ69867.1"/>
    <property type="molecule type" value="Genomic_DNA"/>
</dbReference>
<name>A0A0T7P8H9_YEREN</name>
<sequence length="77" mass="8566">MNNEDINIRLKAMELAITRLATSITENGGPSSTDLEGHILYFRERLGRGGLEPQQELIFKQTLALLDPLSPKPGDLF</sequence>
<organism evidence="1 2">
    <name type="scientific">Yersinia enterocolitica</name>
    <dbReference type="NCBI Taxonomy" id="630"/>
    <lineage>
        <taxon>Bacteria</taxon>
        <taxon>Pseudomonadati</taxon>
        <taxon>Pseudomonadota</taxon>
        <taxon>Gammaproteobacteria</taxon>
        <taxon>Enterobacterales</taxon>
        <taxon>Yersiniaceae</taxon>
        <taxon>Yersinia</taxon>
    </lineage>
</organism>
<evidence type="ECO:0000313" key="1">
    <source>
        <dbReference type="EMBL" id="CFQ69867.1"/>
    </source>
</evidence>
<gene>
    <name evidence="1" type="ORF">ERS137941_03212</name>
</gene>
<protein>
    <submittedName>
        <fullName evidence="1">Uncharacterized protein</fullName>
    </submittedName>
</protein>
<reference evidence="1 2" key="1">
    <citation type="submission" date="2015-03" db="EMBL/GenBank/DDBJ databases">
        <authorList>
            <person name="Murphy D."/>
        </authorList>
    </citation>
    <scope>NUCLEOTIDE SEQUENCE [LARGE SCALE GENOMIC DNA]</scope>
    <source>
        <strain evidence="1 2">IP26249</strain>
    </source>
</reference>
<accession>A0A0T7P8H9</accession>
<dbReference type="Proteomes" id="UP000048841">
    <property type="component" value="Unassembled WGS sequence"/>
</dbReference>
<evidence type="ECO:0000313" key="2">
    <source>
        <dbReference type="Proteomes" id="UP000048841"/>
    </source>
</evidence>
<dbReference type="AlphaFoldDB" id="A0A0T7P8H9"/>
<dbReference type="RefSeq" id="WP_023160414.1">
    <property type="nucleotide sequence ID" value="NZ_CGBR01000027.1"/>
</dbReference>
<proteinExistence type="predicted"/>